<dbReference type="AlphaFoldDB" id="A0A6A7AE88"/>
<protein>
    <submittedName>
        <fullName evidence="2">Uncharacterized protein</fullName>
    </submittedName>
</protein>
<accession>A0A6A7AE88</accession>
<gene>
    <name evidence="2" type="ORF">CC86DRAFT_379120</name>
</gene>
<evidence type="ECO:0000313" key="3">
    <source>
        <dbReference type="Proteomes" id="UP000799424"/>
    </source>
</evidence>
<dbReference type="Proteomes" id="UP000799424">
    <property type="component" value="Unassembled WGS sequence"/>
</dbReference>
<evidence type="ECO:0000256" key="1">
    <source>
        <dbReference type="SAM" id="MobiDB-lite"/>
    </source>
</evidence>
<reference evidence="2" key="1">
    <citation type="journal article" date="2020" name="Stud. Mycol.">
        <title>101 Dothideomycetes genomes: a test case for predicting lifestyles and emergence of pathogens.</title>
        <authorList>
            <person name="Haridas S."/>
            <person name="Albert R."/>
            <person name="Binder M."/>
            <person name="Bloem J."/>
            <person name="Labutti K."/>
            <person name="Salamov A."/>
            <person name="Andreopoulos B."/>
            <person name="Baker S."/>
            <person name="Barry K."/>
            <person name="Bills G."/>
            <person name="Bluhm B."/>
            <person name="Cannon C."/>
            <person name="Castanera R."/>
            <person name="Culley D."/>
            <person name="Daum C."/>
            <person name="Ezra D."/>
            <person name="Gonzalez J."/>
            <person name="Henrissat B."/>
            <person name="Kuo A."/>
            <person name="Liang C."/>
            <person name="Lipzen A."/>
            <person name="Lutzoni F."/>
            <person name="Magnuson J."/>
            <person name="Mondo S."/>
            <person name="Nolan M."/>
            <person name="Ohm R."/>
            <person name="Pangilinan J."/>
            <person name="Park H.-J."/>
            <person name="Ramirez L."/>
            <person name="Alfaro M."/>
            <person name="Sun H."/>
            <person name="Tritt A."/>
            <person name="Yoshinaga Y."/>
            <person name="Zwiers L.-H."/>
            <person name="Turgeon B."/>
            <person name="Goodwin S."/>
            <person name="Spatafora J."/>
            <person name="Crous P."/>
            <person name="Grigoriev I."/>
        </authorList>
    </citation>
    <scope>NUCLEOTIDE SEQUENCE</scope>
    <source>
        <strain evidence="2">CBS 113818</strain>
    </source>
</reference>
<dbReference type="EMBL" id="MU006219">
    <property type="protein sequence ID" value="KAF2830905.1"/>
    <property type="molecule type" value="Genomic_DNA"/>
</dbReference>
<keyword evidence="3" id="KW-1185">Reference proteome</keyword>
<feature type="region of interest" description="Disordered" evidence="1">
    <location>
        <begin position="209"/>
        <end position="229"/>
    </location>
</feature>
<name>A0A6A7AE88_9PLEO</name>
<organism evidence="2 3">
    <name type="scientific">Ophiobolus disseminans</name>
    <dbReference type="NCBI Taxonomy" id="1469910"/>
    <lineage>
        <taxon>Eukaryota</taxon>
        <taxon>Fungi</taxon>
        <taxon>Dikarya</taxon>
        <taxon>Ascomycota</taxon>
        <taxon>Pezizomycotina</taxon>
        <taxon>Dothideomycetes</taxon>
        <taxon>Pleosporomycetidae</taxon>
        <taxon>Pleosporales</taxon>
        <taxon>Pleosporineae</taxon>
        <taxon>Phaeosphaeriaceae</taxon>
        <taxon>Ophiobolus</taxon>
    </lineage>
</organism>
<evidence type="ECO:0000313" key="2">
    <source>
        <dbReference type="EMBL" id="KAF2830905.1"/>
    </source>
</evidence>
<sequence length="229" mass="25714">MHMNLKLVQKWDLKSWLSYLIQDVISTRGPRELLLQIALEHRYPTITQKVLFLLQGQDTSDNTAMKKFLGLDFRIVGTQLLHGVVLTMNTGVPAMHAICAHGAHPWPTAENLPLRKENGMLGDEGRWVVGSTVSKWSGHVWAKGTMESIREIELGAWYMHQMKTSVQSFIDIDSQIVRELGATIDQESMLEARPRSAGRYNISKRNRELECTTPKSSQPSALAFGTSVG</sequence>
<proteinExistence type="predicted"/>